<sequence length="206" mass="22308">MPPKQFPRMTASQILVRRHRNRDGNEDAPAASSSSNGNVNDRGIDEDVPMTQNITVDSSNANDDSSPSATAGNVSSDESQDEEQELVVQVPNSWQQSSGGIPPSFVLPQMAWETNEEQTALRREAIHREIERVQRANFVHFLVLCLVPTALLIIVIAAIVSEDGGCGDGASDEFTSCEMEPRSFANAFTTTCICDAIRTKAGEATP</sequence>
<keyword evidence="4" id="KW-1185">Reference proteome</keyword>
<comment type="caution">
    <text evidence="3">The sequence shown here is derived from an EMBL/GenBank/DDBJ whole genome shotgun (WGS) entry which is preliminary data.</text>
</comment>
<dbReference type="AlphaFoldDB" id="A0ABD3RZP8"/>
<organism evidence="3 4">
    <name type="scientific">Cyclostephanos tholiformis</name>
    <dbReference type="NCBI Taxonomy" id="382380"/>
    <lineage>
        <taxon>Eukaryota</taxon>
        <taxon>Sar</taxon>
        <taxon>Stramenopiles</taxon>
        <taxon>Ochrophyta</taxon>
        <taxon>Bacillariophyta</taxon>
        <taxon>Coscinodiscophyceae</taxon>
        <taxon>Thalassiosirophycidae</taxon>
        <taxon>Stephanodiscales</taxon>
        <taxon>Stephanodiscaceae</taxon>
        <taxon>Cyclostephanos</taxon>
    </lineage>
</organism>
<gene>
    <name evidence="3" type="ORF">ACHAXA_002011</name>
</gene>
<dbReference type="Proteomes" id="UP001530377">
    <property type="component" value="Unassembled WGS sequence"/>
</dbReference>
<evidence type="ECO:0000313" key="4">
    <source>
        <dbReference type="Proteomes" id="UP001530377"/>
    </source>
</evidence>
<keyword evidence="2" id="KW-1133">Transmembrane helix</keyword>
<reference evidence="3 4" key="1">
    <citation type="submission" date="2024-10" db="EMBL/GenBank/DDBJ databases">
        <title>Updated reference genomes for cyclostephanoid diatoms.</title>
        <authorList>
            <person name="Roberts W.R."/>
            <person name="Alverson A.J."/>
        </authorList>
    </citation>
    <scope>NUCLEOTIDE SEQUENCE [LARGE SCALE GENOMIC DNA]</scope>
    <source>
        <strain evidence="3 4">AJA228-03</strain>
    </source>
</reference>
<evidence type="ECO:0000256" key="2">
    <source>
        <dbReference type="SAM" id="Phobius"/>
    </source>
</evidence>
<accession>A0ABD3RZP8</accession>
<proteinExistence type="predicted"/>
<evidence type="ECO:0000313" key="3">
    <source>
        <dbReference type="EMBL" id="KAL3817666.1"/>
    </source>
</evidence>
<keyword evidence="2" id="KW-0812">Transmembrane</keyword>
<name>A0ABD3RZP8_9STRA</name>
<protein>
    <submittedName>
        <fullName evidence="3">Uncharacterized protein</fullName>
    </submittedName>
</protein>
<dbReference type="EMBL" id="JALLPB020000097">
    <property type="protein sequence ID" value="KAL3817666.1"/>
    <property type="molecule type" value="Genomic_DNA"/>
</dbReference>
<evidence type="ECO:0000256" key="1">
    <source>
        <dbReference type="SAM" id="MobiDB-lite"/>
    </source>
</evidence>
<feature type="region of interest" description="Disordered" evidence="1">
    <location>
        <begin position="1"/>
        <end position="101"/>
    </location>
</feature>
<feature type="compositionally biased region" description="Low complexity" evidence="1">
    <location>
        <begin position="57"/>
        <end position="77"/>
    </location>
</feature>
<keyword evidence="2" id="KW-0472">Membrane</keyword>
<feature type="transmembrane region" description="Helical" evidence="2">
    <location>
        <begin position="138"/>
        <end position="160"/>
    </location>
</feature>